<protein>
    <recommendedName>
        <fullName evidence="5">Integral membrane protein</fullName>
    </recommendedName>
</protein>
<feature type="region of interest" description="Disordered" evidence="1">
    <location>
        <begin position="73"/>
        <end position="118"/>
    </location>
</feature>
<gene>
    <name evidence="3" type="ORF">Msi02_17730</name>
</gene>
<accession>A0ABQ4GHR2</accession>
<feature type="compositionally biased region" description="Pro residues" evidence="1">
    <location>
        <begin position="98"/>
        <end position="108"/>
    </location>
</feature>
<dbReference type="Proteomes" id="UP000660454">
    <property type="component" value="Unassembled WGS sequence"/>
</dbReference>
<comment type="caution">
    <text evidence="3">The sequence shown here is derived from an EMBL/GenBank/DDBJ whole genome shotgun (WGS) entry which is preliminary data.</text>
</comment>
<evidence type="ECO:0000256" key="2">
    <source>
        <dbReference type="SAM" id="Phobius"/>
    </source>
</evidence>
<dbReference type="EMBL" id="BOOF01000006">
    <property type="protein sequence ID" value="GIH60956.1"/>
    <property type="molecule type" value="Genomic_DNA"/>
</dbReference>
<keyword evidence="4" id="KW-1185">Reference proteome</keyword>
<proteinExistence type="predicted"/>
<evidence type="ECO:0008006" key="5">
    <source>
        <dbReference type="Google" id="ProtNLM"/>
    </source>
</evidence>
<keyword evidence="2" id="KW-0812">Transmembrane</keyword>
<evidence type="ECO:0000313" key="4">
    <source>
        <dbReference type="Proteomes" id="UP000660454"/>
    </source>
</evidence>
<keyword evidence="2" id="KW-1133">Transmembrane helix</keyword>
<sequence length="222" mass="23525">MFAFLLGLSWLVLTPVCIWLLFGRGHRGLLRVTGALTLVALQTATMITGFTERSARIPAQTVAVRDPRAAVGADANGPAGAQAGQAPRAAASATPSAAPTPAPTPAPSGQPACDSRVPNPEAVRLSFHGRALHGLTVYWPASPAQCDTATVAVHQAGHRLRIWLREGAEARQHEGARNVPVRVEQGMASLSLRLSPATRHRRRYVAINGHTGDKIPLRSRIS</sequence>
<feature type="compositionally biased region" description="Low complexity" evidence="1">
    <location>
        <begin position="78"/>
        <end position="97"/>
    </location>
</feature>
<reference evidence="3 4" key="1">
    <citation type="submission" date="2021-01" db="EMBL/GenBank/DDBJ databases">
        <title>Whole genome shotgun sequence of Microbispora siamensis NBRC 104113.</title>
        <authorList>
            <person name="Komaki H."/>
            <person name="Tamura T."/>
        </authorList>
    </citation>
    <scope>NUCLEOTIDE SEQUENCE [LARGE SCALE GENOMIC DNA]</scope>
    <source>
        <strain evidence="3 4">NBRC 104113</strain>
    </source>
</reference>
<feature type="transmembrane region" description="Helical" evidence="2">
    <location>
        <begin position="28"/>
        <end position="50"/>
    </location>
</feature>
<name>A0ABQ4GHR2_9ACTN</name>
<evidence type="ECO:0000256" key="1">
    <source>
        <dbReference type="SAM" id="MobiDB-lite"/>
    </source>
</evidence>
<evidence type="ECO:0000313" key="3">
    <source>
        <dbReference type="EMBL" id="GIH60956.1"/>
    </source>
</evidence>
<keyword evidence="2" id="KW-0472">Membrane</keyword>
<organism evidence="3 4">
    <name type="scientific">Microbispora siamensis</name>
    <dbReference type="NCBI Taxonomy" id="564413"/>
    <lineage>
        <taxon>Bacteria</taxon>
        <taxon>Bacillati</taxon>
        <taxon>Actinomycetota</taxon>
        <taxon>Actinomycetes</taxon>
        <taxon>Streptosporangiales</taxon>
        <taxon>Streptosporangiaceae</taxon>
        <taxon>Microbispora</taxon>
    </lineage>
</organism>